<feature type="compositionally biased region" description="Low complexity" evidence="1">
    <location>
        <begin position="111"/>
        <end position="120"/>
    </location>
</feature>
<evidence type="ECO:0000313" key="3">
    <source>
        <dbReference type="Proteomes" id="UP000073492"/>
    </source>
</evidence>
<feature type="compositionally biased region" description="Polar residues" evidence="1">
    <location>
        <begin position="86"/>
        <end position="95"/>
    </location>
</feature>
<sequence length="315" mass="35013">MSDQHNLPASTQLQPTRRGQRVKKPSSKVRDATSPARSPSSPSTHIPQRKISHNIPAPLSSAGAGNASQKILTSMSSADTIVEASAASSLSSTPRTAHITHPQASRHSSNKTPAGVTKTAKAPKKARPNVMASPKQPKQRELRPRTARFSAATLVIYTWPPPNPPRSFLNLSESNRRWKNRKDEEERMTDFDDGADDWEGYDGDANLYDGPEGLVSAIASTFVKRAKRAFWKGHSWADFEAAELGFDLKEAVEATDDELERRFREFEPLSNDLRLDVFDQIKERLCNEIWLEQYAPSRPSTANGNTIRRDSRAPT</sequence>
<feature type="region of interest" description="Disordered" evidence="1">
    <location>
        <begin position="84"/>
        <end position="145"/>
    </location>
</feature>
<gene>
    <name evidence="2" type="ORF">AC579_8372</name>
</gene>
<proteinExistence type="predicted"/>
<dbReference type="OrthoDB" id="3645041at2759"/>
<evidence type="ECO:0000256" key="1">
    <source>
        <dbReference type="SAM" id="MobiDB-lite"/>
    </source>
</evidence>
<feature type="compositionally biased region" description="Polar residues" evidence="1">
    <location>
        <begin position="1"/>
        <end position="17"/>
    </location>
</feature>
<accession>A0A139II97</accession>
<dbReference type="AlphaFoldDB" id="A0A139II97"/>
<dbReference type="EMBL" id="LFZO01000083">
    <property type="protein sequence ID" value="KXT14439.1"/>
    <property type="molecule type" value="Genomic_DNA"/>
</dbReference>
<reference evidence="2 3" key="1">
    <citation type="submission" date="2015-07" db="EMBL/GenBank/DDBJ databases">
        <title>Comparative genomics of the Sigatoka disease complex on banana suggests a link between parallel evolutionary changes in Pseudocercospora fijiensis and Pseudocercospora eumusae and increased virulence on the banana host.</title>
        <authorList>
            <person name="Chang T.-C."/>
            <person name="Salvucci A."/>
            <person name="Crous P.W."/>
            <person name="Stergiopoulos I."/>
        </authorList>
    </citation>
    <scope>NUCLEOTIDE SEQUENCE [LARGE SCALE GENOMIC DNA]</scope>
    <source>
        <strain evidence="2 3">CBS 116634</strain>
    </source>
</reference>
<feature type="region of interest" description="Disordered" evidence="1">
    <location>
        <begin position="1"/>
        <end position="67"/>
    </location>
</feature>
<evidence type="ECO:0000313" key="2">
    <source>
        <dbReference type="EMBL" id="KXT14439.1"/>
    </source>
</evidence>
<comment type="caution">
    <text evidence="2">The sequence shown here is derived from an EMBL/GenBank/DDBJ whole genome shotgun (WGS) entry which is preliminary data.</text>
</comment>
<protein>
    <submittedName>
        <fullName evidence="2">Uncharacterized protein</fullName>
    </submittedName>
</protein>
<name>A0A139II97_9PEZI</name>
<dbReference type="Proteomes" id="UP000073492">
    <property type="component" value="Unassembled WGS sequence"/>
</dbReference>
<feature type="compositionally biased region" description="Low complexity" evidence="1">
    <location>
        <begin position="32"/>
        <end position="44"/>
    </location>
</feature>
<feature type="compositionally biased region" description="Basic residues" evidence="1">
    <location>
        <begin position="18"/>
        <end position="27"/>
    </location>
</feature>
<keyword evidence="3" id="KW-1185">Reference proteome</keyword>
<organism evidence="2 3">
    <name type="scientific">Pseudocercospora musae</name>
    <dbReference type="NCBI Taxonomy" id="113226"/>
    <lineage>
        <taxon>Eukaryota</taxon>
        <taxon>Fungi</taxon>
        <taxon>Dikarya</taxon>
        <taxon>Ascomycota</taxon>
        <taxon>Pezizomycotina</taxon>
        <taxon>Dothideomycetes</taxon>
        <taxon>Dothideomycetidae</taxon>
        <taxon>Mycosphaerellales</taxon>
        <taxon>Mycosphaerellaceae</taxon>
        <taxon>Pseudocercospora</taxon>
    </lineage>
</organism>